<dbReference type="PANTHER" id="PTHR43179:SF7">
    <property type="entry name" value="RHAMNOSYLTRANSFERASE WBBL"/>
    <property type="match status" value="1"/>
</dbReference>
<comment type="caution">
    <text evidence="3">The sequence shown here is derived from an EMBL/GenBank/DDBJ whole genome shotgun (WGS) entry which is preliminary data.</text>
</comment>
<dbReference type="PATRIC" id="fig|291169.3.peg.2784"/>
<accession>A0A1E3GN22</accession>
<dbReference type="SUPFAM" id="SSF53448">
    <property type="entry name" value="Nucleotide-diphospho-sugar transferases"/>
    <property type="match status" value="1"/>
</dbReference>
<evidence type="ECO:0000259" key="2">
    <source>
        <dbReference type="Pfam" id="PF02709"/>
    </source>
</evidence>
<reference evidence="3 4" key="1">
    <citation type="submission" date="2016-07" db="EMBL/GenBank/DDBJ databases">
        <title>Draft Genome Sequence of Methylophaga muralis Bur 1.</title>
        <authorList>
            <person name="Vasilenko O.V."/>
            <person name="Doronina N.V."/>
            <person name="Shmareva M.N."/>
            <person name="Tarlachkov S.V."/>
            <person name="Mustakhimov I."/>
            <person name="Trotsenko Y.A."/>
        </authorList>
    </citation>
    <scope>NUCLEOTIDE SEQUENCE [LARGE SCALE GENOMIC DNA]</scope>
    <source>
        <strain evidence="3 4">Bur 1</strain>
    </source>
</reference>
<dbReference type="STRING" id="291169.A9E74_02749"/>
<dbReference type="GO" id="GO:0016757">
    <property type="term" value="F:glycosyltransferase activity"/>
    <property type="evidence" value="ECO:0007669"/>
    <property type="project" value="UniProtKB-KW"/>
</dbReference>
<sequence length="254" mass="29165">MISLSIVSHGQAVLVQQLLNDLEDVDPSEMIKEVIVTCNLPERINYSFKNLPLKLINNPLPKGFAANHNAAFEQSIGDYFCVLNPDIRLIENPFMALVENMRDLKLGMIAPSIVDLDGQLEDSVRRFPTISRLVKRLFTGKHDIYTFTQTDELFYPDWVAGMFMLFDKAAYQAVNGFDEGYFLYYEDVDICVRLWQKGFPIAVLPKSSVIHQAQRQSHKQLKYLRWHLGSMLRFFIKHSGGFAQNLHAKLGKCF</sequence>
<feature type="domain" description="Galactosyltransferase C-terminal" evidence="2">
    <location>
        <begin position="157"/>
        <end position="206"/>
    </location>
</feature>
<dbReference type="EC" id="2.4.1.-" evidence="3"/>
<dbReference type="Proteomes" id="UP000094379">
    <property type="component" value="Unassembled WGS sequence"/>
</dbReference>
<evidence type="ECO:0000313" key="3">
    <source>
        <dbReference type="EMBL" id="ODN65458.1"/>
    </source>
</evidence>
<dbReference type="AlphaFoldDB" id="A0A1E3GN22"/>
<dbReference type="RefSeq" id="WP_069297095.1">
    <property type="nucleotide sequence ID" value="NZ_MCRI01000066.1"/>
</dbReference>
<dbReference type="InterPro" id="IPR027791">
    <property type="entry name" value="Galactosyl_T_C"/>
</dbReference>
<keyword evidence="4" id="KW-1185">Reference proteome</keyword>
<evidence type="ECO:0000256" key="1">
    <source>
        <dbReference type="ARBA" id="ARBA00022679"/>
    </source>
</evidence>
<dbReference type="Pfam" id="PF02709">
    <property type="entry name" value="Glyco_transf_7C"/>
    <property type="match status" value="1"/>
</dbReference>
<gene>
    <name evidence="3" type="primary">wbbL_1</name>
    <name evidence="3" type="ORF">A9E74_02749</name>
</gene>
<organism evidence="3 4">
    <name type="scientific">Methylophaga muralis</name>
    <dbReference type="NCBI Taxonomy" id="291169"/>
    <lineage>
        <taxon>Bacteria</taxon>
        <taxon>Pseudomonadati</taxon>
        <taxon>Pseudomonadota</taxon>
        <taxon>Gammaproteobacteria</taxon>
        <taxon>Thiotrichales</taxon>
        <taxon>Piscirickettsiaceae</taxon>
        <taxon>Methylophaga</taxon>
    </lineage>
</organism>
<name>A0A1E3GN22_9GAMM</name>
<protein>
    <submittedName>
        <fullName evidence="3">Rhamnosyltransferase WbbL</fullName>
        <ecNumber evidence="3">2.4.1.-</ecNumber>
    </submittedName>
</protein>
<keyword evidence="3" id="KW-0328">Glycosyltransferase</keyword>
<dbReference type="PANTHER" id="PTHR43179">
    <property type="entry name" value="RHAMNOSYLTRANSFERASE WBBL"/>
    <property type="match status" value="1"/>
</dbReference>
<dbReference type="InterPro" id="IPR029044">
    <property type="entry name" value="Nucleotide-diphossugar_trans"/>
</dbReference>
<proteinExistence type="predicted"/>
<dbReference type="Gene3D" id="3.90.550.10">
    <property type="entry name" value="Spore Coat Polysaccharide Biosynthesis Protein SpsA, Chain A"/>
    <property type="match status" value="1"/>
</dbReference>
<dbReference type="EMBL" id="MCRI01000066">
    <property type="protein sequence ID" value="ODN65458.1"/>
    <property type="molecule type" value="Genomic_DNA"/>
</dbReference>
<evidence type="ECO:0000313" key="4">
    <source>
        <dbReference type="Proteomes" id="UP000094379"/>
    </source>
</evidence>
<keyword evidence="1 3" id="KW-0808">Transferase</keyword>